<dbReference type="InterPro" id="IPR016181">
    <property type="entry name" value="Acyl_CoA_acyltransferase"/>
</dbReference>
<dbReference type="RefSeq" id="WP_376801510.1">
    <property type="nucleotide sequence ID" value="NZ_DBNB01000012.1"/>
</dbReference>
<dbReference type="SUPFAM" id="SSF55729">
    <property type="entry name" value="Acyl-CoA N-acyltransferases (Nat)"/>
    <property type="match status" value="1"/>
</dbReference>
<dbReference type="InterPro" id="IPR000182">
    <property type="entry name" value="GNAT_dom"/>
</dbReference>
<accession>A0A1W9I5J2</accession>
<dbReference type="PROSITE" id="PS51186">
    <property type="entry name" value="GNAT"/>
    <property type="match status" value="1"/>
</dbReference>
<dbReference type="GO" id="GO:0016747">
    <property type="term" value="F:acyltransferase activity, transferring groups other than amino-acyl groups"/>
    <property type="evidence" value="ECO:0007669"/>
    <property type="project" value="InterPro"/>
</dbReference>
<dbReference type="AlphaFoldDB" id="A0A1W9I5J2"/>
<evidence type="ECO:0000313" key="2">
    <source>
        <dbReference type="EMBL" id="OQW54741.1"/>
    </source>
</evidence>
<evidence type="ECO:0000259" key="1">
    <source>
        <dbReference type="PROSITE" id="PS51186"/>
    </source>
</evidence>
<proteinExistence type="predicted"/>
<dbReference type="EMBL" id="LWDL01000001">
    <property type="protein sequence ID" value="OQW54741.1"/>
    <property type="molecule type" value="Genomic_DNA"/>
</dbReference>
<reference evidence="2 3" key="1">
    <citation type="journal article" date="2017" name="Water Res.">
        <title>Comammox in drinking water systems.</title>
        <authorList>
            <person name="Wang Y."/>
            <person name="Ma L."/>
            <person name="Mao Y."/>
            <person name="Jiang X."/>
            <person name="Xia Y."/>
            <person name="Yu K."/>
            <person name="Li B."/>
            <person name="Zhang T."/>
        </authorList>
    </citation>
    <scope>NUCLEOTIDE SEQUENCE [LARGE SCALE GENOMIC DNA]</scope>
    <source>
        <strain evidence="2">SG_bin8</strain>
    </source>
</reference>
<protein>
    <recommendedName>
        <fullName evidence="1">N-acetyltransferase domain-containing protein</fullName>
    </recommendedName>
</protein>
<dbReference type="CDD" id="cd04301">
    <property type="entry name" value="NAT_SF"/>
    <property type="match status" value="1"/>
</dbReference>
<feature type="domain" description="N-acetyltransferase" evidence="1">
    <location>
        <begin position="19"/>
        <end position="164"/>
    </location>
</feature>
<sequence>MISLSTTAPGADRLANAAFTIVADSPAFHIATEDLHALVFGPGRFARTAYRVRGRQGHERSLSLAAFADGRLIASVWQTYVHVGAMPAILLGPLAVHPDFAGKGYGQALLASALTSARTTPAEAVILIGDAPYYARAGFRPLGHQRIGWPGPVDPARVLAVELVSGAVDRLAGPIRVALLPPGDEAPDH</sequence>
<dbReference type="Gene3D" id="3.40.630.30">
    <property type="match status" value="1"/>
</dbReference>
<organism evidence="2 3">
    <name type="scientific">Candidatus Raskinella chloraquaticus</name>
    <dbReference type="NCBI Taxonomy" id="1951219"/>
    <lineage>
        <taxon>Bacteria</taxon>
        <taxon>Pseudomonadati</taxon>
        <taxon>Pseudomonadota</taxon>
        <taxon>Alphaproteobacteria</taxon>
        <taxon>Hyphomicrobiales</taxon>
        <taxon>Phreatobacteraceae</taxon>
        <taxon>Candidatus Raskinella</taxon>
    </lineage>
</organism>
<comment type="caution">
    <text evidence="2">The sequence shown here is derived from an EMBL/GenBank/DDBJ whole genome shotgun (WGS) entry which is preliminary data.</text>
</comment>
<name>A0A1W9I5J2_9HYPH</name>
<gene>
    <name evidence="2" type="ORF">A4S15_03875</name>
</gene>
<dbReference type="Proteomes" id="UP000192872">
    <property type="component" value="Unassembled WGS sequence"/>
</dbReference>
<dbReference type="STRING" id="1827387.A4S15_03875"/>
<dbReference type="Pfam" id="PF13508">
    <property type="entry name" value="Acetyltransf_7"/>
    <property type="match status" value="1"/>
</dbReference>
<evidence type="ECO:0000313" key="3">
    <source>
        <dbReference type="Proteomes" id="UP000192872"/>
    </source>
</evidence>